<evidence type="ECO:0000259" key="7">
    <source>
        <dbReference type="PROSITE" id="PS51012"/>
    </source>
</evidence>
<organism evidence="8 9">
    <name type="scientific">Streptomyces qinglanensis</name>
    <dbReference type="NCBI Taxonomy" id="943816"/>
    <lineage>
        <taxon>Bacteria</taxon>
        <taxon>Bacillati</taxon>
        <taxon>Actinomycetota</taxon>
        <taxon>Actinomycetes</taxon>
        <taxon>Kitasatosporales</taxon>
        <taxon>Streptomycetaceae</taxon>
        <taxon>Streptomyces</taxon>
    </lineage>
</organism>
<proteinExistence type="inferred from homology"/>
<feature type="transmembrane region" description="Helical" evidence="6">
    <location>
        <begin position="55"/>
        <end position="78"/>
    </location>
</feature>
<feature type="transmembrane region" description="Helical" evidence="6">
    <location>
        <begin position="225"/>
        <end position="246"/>
    </location>
</feature>
<dbReference type="InterPro" id="IPR047817">
    <property type="entry name" value="ABC2_TM_bact-type"/>
</dbReference>
<dbReference type="Pfam" id="PF01061">
    <property type="entry name" value="ABC2_membrane"/>
    <property type="match status" value="1"/>
</dbReference>
<gene>
    <name evidence="8" type="ORF">AN217_08215</name>
</gene>
<evidence type="ECO:0000256" key="2">
    <source>
        <dbReference type="ARBA" id="ARBA00022692"/>
    </source>
</evidence>
<keyword evidence="6" id="KW-0813">Transport</keyword>
<feature type="domain" description="ABC transmembrane type-2" evidence="7">
    <location>
        <begin position="23"/>
        <end position="249"/>
    </location>
</feature>
<feature type="transmembrane region" description="Helical" evidence="6">
    <location>
        <begin position="168"/>
        <end position="188"/>
    </location>
</feature>
<comment type="caution">
    <text evidence="8">The sequence shown here is derived from an EMBL/GenBank/DDBJ whole genome shotgun (WGS) entry which is preliminary data.</text>
</comment>
<feature type="transmembrane region" description="Helical" evidence="6">
    <location>
        <begin position="24"/>
        <end position="43"/>
    </location>
</feature>
<feature type="transmembrane region" description="Helical" evidence="6">
    <location>
        <begin position="99"/>
        <end position="126"/>
    </location>
</feature>
<dbReference type="GO" id="GO:0046677">
    <property type="term" value="P:response to antibiotic"/>
    <property type="evidence" value="ECO:0007669"/>
    <property type="project" value="UniProtKB-KW"/>
</dbReference>
<evidence type="ECO:0000256" key="3">
    <source>
        <dbReference type="ARBA" id="ARBA00022989"/>
    </source>
</evidence>
<accession>A0A1E7K1L6</accession>
<evidence type="ECO:0000256" key="6">
    <source>
        <dbReference type="RuleBase" id="RU361157"/>
    </source>
</evidence>
<reference evidence="8 9" key="1">
    <citation type="journal article" date="2016" name="Front. Microbiol.">
        <title>Comparative Genomics Analysis of Streptomyces Species Reveals Their Adaptation to the Marine Environment and Their Diversity at the Genomic Level.</title>
        <authorList>
            <person name="Tian X."/>
            <person name="Zhang Z."/>
            <person name="Yang T."/>
            <person name="Chen M."/>
            <person name="Li J."/>
            <person name="Chen F."/>
            <person name="Yang J."/>
            <person name="Li W."/>
            <person name="Zhang B."/>
            <person name="Zhang Z."/>
            <person name="Wu J."/>
            <person name="Zhang C."/>
            <person name="Long L."/>
            <person name="Xiao J."/>
        </authorList>
    </citation>
    <scope>NUCLEOTIDE SEQUENCE [LARGE SCALE GENOMIC DNA]</scope>
    <source>
        <strain evidence="8 9">SCSIO M10379</strain>
    </source>
</reference>
<dbReference type="PROSITE" id="PS51012">
    <property type="entry name" value="ABC_TM2"/>
    <property type="match status" value="1"/>
</dbReference>
<name>A0A1E7K1L6_9ACTN</name>
<dbReference type="InterPro" id="IPR000412">
    <property type="entry name" value="ABC_2_transport"/>
</dbReference>
<evidence type="ECO:0000256" key="4">
    <source>
        <dbReference type="ARBA" id="ARBA00023136"/>
    </source>
</evidence>
<dbReference type="PIRSF" id="PIRSF006648">
    <property type="entry name" value="DrrB"/>
    <property type="match status" value="1"/>
</dbReference>
<keyword evidence="6" id="KW-1003">Cell membrane</keyword>
<keyword evidence="4 6" id="KW-0472">Membrane</keyword>
<dbReference type="Proteomes" id="UP000175829">
    <property type="component" value="Unassembled WGS sequence"/>
</dbReference>
<dbReference type="AlphaFoldDB" id="A0A1E7K1L6"/>
<keyword evidence="5" id="KW-0046">Antibiotic resistance</keyword>
<feature type="transmembrane region" description="Helical" evidence="6">
    <location>
        <begin position="138"/>
        <end position="161"/>
    </location>
</feature>
<evidence type="ECO:0000313" key="8">
    <source>
        <dbReference type="EMBL" id="OEU97837.1"/>
    </source>
</evidence>
<evidence type="ECO:0000256" key="5">
    <source>
        <dbReference type="ARBA" id="ARBA00023251"/>
    </source>
</evidence>
<dbReference type="InterPro" id="IPR013525">
    <property type="entry name" value="ABC2_TM"/>
</dbReference>
<evidence type="ECO:0000313" key="9">
    <source>
        <dbReference type="Proteomes" id="UP000175829"/>
    </source>
</evidence>
<comment type="subcellular location">
    <subcellularLocation>
        <location evidence="6">Cell membrane</location>
        <topology evidence="6">Multi-pass membrane protein</topology>
    </subcellularLocation>
    <subcellularLocation>
        <location evidence="1">Membrane</location>
        <topology evidence="1">Multi-pass membrane protein</topology>
    </subcellularLocation>
</comment>
<protein>
    <recommendedName>
        <fullName evidence="6">Transport permease protein</fullName>
    </recommendedName>
</protein>
<comment type="similarity">
    <text evidence="6">Belongs to the ABC-2 integral membrane protein family.</text>
</comment>
<dbReference type="GO" id="GO:0140359">
    <property type="term" value="F:ABC-type transporter activity"/>
    <property type="evidence" value="ECO:0007669"/>
    <property type="project" value="InterPro"/>
</dbReference>
<dbReference type="InterPro" id="IPR051784">
    <property type="entry name" value="Nod_factor_ABC_transporter"/>
</dbReference>
<dbReference type="RefSeq" id="WP_069991232.1">
    <property type="nucleotide sequence ID" value="NZ_LJGV01000022.1"/>
</dbReference>
<dbReference type="EMBL" id="LJGV01000022">
    <property type="protein sequence ID" value="OEU97837.1"/>
    <property type="molecule type" value="Genomic_DNA"/>
</dbReference>
<sequence>MSDLADCTVLAGRSVRLTRRNPDAVITALVLPVLLMLVFVYFFGGAIETNTGKYVTYVAPGVLILCAGYGASMTATTVSDDMTGGIIDRFRSMDTGPTAVLSGHVAASVARNAAATAAVLAVAFAIGFRPHAGPAEWLAAIGILLLYITTLSWLGAAAGLLARTPEAASGFTFGMLFLPYPSSAFVPIDTMPEWLHGFADHQPVTPVIESLRGLLLDQPTGNSPWLALAWCLGLLAVALPLCAVLFRRRTG</sequence>
<dbReference type="PATRIC" id="fig|943816.4.peg.1023"/>
<evidence type="ECO:0000256" key="1">
    <source>
        <dbReference type="ARBA" id="ARBA00004141"/>
    </source>
</evidence>
<keyword evidence="3 6" id="KW-1133">Transmembrane helix</keyword>
<dbReference type="PANTHER" id="PTHR43229:SF2">
    <property type="entry name" value="NODULATION PROTEIN J"/>
    <property type="match status" value="1"/>
</dbReference>
<keyword evidence="2 6" id="KW-0812">Transmembrane</keyword>
<dbReference type="PANTHER" id="PTHR43229">
    <property type="entry name" value="NODULATION PROTEIN J"/>
    <property type="match status" value="1"/>
</dbReference>
<dbReference type="GO" id="GO:0043190">
    <property type="term" value="C:ATP-binding cassette (ABC) transporter complex"/>
    <property type="evidence" value="ECO:0007669"/>
    <property type="project" value="InterPro"/>
</dbReference>